<dbReference type="SUPFAM" id="SSF56672">
    <property type="entry name" value="DNA/RNA polymerases"/>
    <property type="match status" value="1"/>
</dbReference>
<dbReference type="AlphaFoldDB" id="A0A5B6VEV2"/>
<dbReference type="InterPro" id="IPR013103">
    <property type="entry name" value="RVT_2"/>
</dbReference>
<evidence type="ECO:0000259" key="1">
    <source>
        <dbReference type="Pfam" id="PF07727"/>
    </source>
</evidence>
<keyword evidence="3" id="KW-1185">Reference proteome</keyword>
<dbReference type="InterPro" id="IPR043502">
    <property type="entry name" value="DNA/RNA_pol_sf"/>
</dbReference>
<evidence type="ECO:0000313" key="2">
    <source>
        <dbReference type="EMBL" id="KAA3467750.1"/>
    </source>
</evidence>
<feature type="domain" description="Reverse transcriptase Ty1/copia-type" evidence="1">
    <location>
        <begin position="157"/>
        <end position="241"/>
    </location>
</feature>
<dbReference type="Proteomes" id="UP000325315">
    <property type="component" value="Unassembled WGS sequence"/>
</dbReference>
<dbReference type="EMBL" id="SMMG02000007">
    <property type="protein sequence ID" value="KAA3467750.1"/>
    <property type="molecule type" value="Genomic_DNA"/>
</dbReference>
<protein>
    <submittedName>
        <fullName evidence="2">Integrase, catalytic core</fullName>
    </submittedName>
</protein>
<comment type="caution">
    <text evidence="2">The sequence shown here is derived from an EMBL/GenBank/DDBJ whole genome shotgun (WGS) entry which is preliminary data.</text>
</comment>
<accession>A0A5B6VEV2</accession>
<dbReference type="Pfam" id="PF07727">
    <property type="entry name" value="RVT_2"/>
    <property type="match status" value="1"/>
</dbReference>
<proteinExistence type="predicted"/>
<organism evidence="2 3">
    <name type="scientific">Gossypium australe</name>
    <dbReference type="NCBI Taxonomy" id="47621"/>
    <lineage>
        <taxon>Eukaryota</taxon>
        <taxon>Viridiplantae</taxon>
        <taxon>Streptophyta</taxon>
        <taxon>Embryophyta</taxon>
        <taxon>Tracheophyta</taxon>
        <taxon>Spermatophyta</taxon>
        <taxon>Magnoliopsida</taxon>
        <taxon>eudicotyledons</taxon>
        <taxon>Gunneridae</taxon>
        <taxon>Pentapetalae</taxon>
        <taxon>rosids</taxon>
        <taxon>malvids</taxon>
        <taxon>Malvales</taxon>
        <taxon>Malvaceae</taxon>
        <taxon>Malvoideae</taxon>
        <taxon>Gossypium</taxon>
    </lineage>
</organism>
<name>A0A5B6VEV2_9ROSI</name>
<evidence type="ECO:0000313" key="3">
    <source>
        <dbReference type="Proteomes" id="UP000325315"/>
    </source>
</evidence>
<sequence>MKTAAHVINKLPTPKIGFILPFEVLWDTKPAVGESSIRKQSGVSSLDMITKGNDGEEQLLEIQPSPVANEEIGDNEVVETTTNLWRNGVHQRQGAEINLEGEKTSQPQLRRSTRFRRQNPKYANVAVTKEKPLVEPTTYEEAPQDSEWVKAMEEEIELVPRPPDVKPIYCQWVYKIKYRPNRLVERYKARLVARGFSQQYGLDYEETFSPVAKIVTVRVLLALAASKDWKMWQMDVKNAFFAWRARS</sequence>
<dbReference type="OrthoDB" id="997963at2759"/>
<gene>
    <name evidence="2" type="ORF">EPI10_002736</name>
</gene>
<reference evidence="3" key="1">
    <citation type="journal article" date="2019" name="Plant Biotechnol. J.">
        <title>Genome sequencing of the Australian wild diploid species Gossypium australe highlights disease resistance and delayed gland morphogenesis.</title>
        <authorList>
            <person name="Cai Y."/>
            <person name="Cai X."/>
            <person name="Wang Q."/>
            <person name="Wang P."/>
            <person name="Zhang Y."/>
            <person name="Cai C."/>
            <person name="Xu Y."/>
            <person name="Wang K."/>
            <person name="Zhou Z."/>
            <person name="Wang C."/>
            <person name="Geng S."/>
            <person name="Li B."/>
            <person name="Dong Q."/>
            <person name="Hou Y."/>
            <person name="Wang H."/>
            <person name="Ai P."/>
            <person name="Liu Z."/>
            <person name="Yi F."/>
            <person name="Sun M."/>
            <person name="An G."/>
            <person name="Cheng J."/>
            <person name="Zhang Y."/>
            <person name="Shi Q."/>
            <person name="Xie Y."/>
            <person name="Shi X."/>
            <person name="Chang Y."/>
            <person name="Huang F."/>
            <person name="Chen Y."/>
            <person name="Hong S."/>
            <person name="Mi L."/>
            <person name="Sun Q."/>
            <person name="Zhang L."/>
            <person name="Zhou B."/>
            <person name="Peng R."/>
            <person name="Zhang X."/>
            <person name="Liu F."/>
        </authorList>
    </citation>
    <scope>NUCLEOTIDE SEQUENCE [LARGE SCALE GENOMIC DNA]</scope>
    <source>
        <strain evidence="3">cv. PA1801</strain>
    </source>
</reference>